<dbReference type="InterPro" id="IPR011078">
    <property type="entry name" value="PyrdxlP_homeostasis"/>
</dbReference>
<feature type="domain" description="Alanine racemase N-terminal" evidence="5">
    <location>
        <begin position="43"/>
        <end position="228"/>
    </location>
</feature>
<comment type="similarity">
    <text evidence="2 4">Belongs to the pyridoxal phosphate-binding protein YggS/PROSC family.</text>
</comment>
<sequence length="231" mass="24219">MDDTQDVQARAAAARAAVDAAARVVGRDPADVRMLLATKTQPLERVLAVAAAGHRLFGENRVQEAVAKAPGLADVEHEMHFIGHLQGNKVNQLLPVISCLQTLDSLALARRLDARLELLERDLDVMVQVNVSGEDSKAGVPPEAAAELIAQVADLPRLRLRGLMTIGLNSPDRGAVRAGYRTLAELAAPLDVGGPVVLSMGMSGDFADAIAEGATMVRLGSAVFGARPPAS</sequence>
<dbReference type="EMBL" id="JAERWL010000018">
    <property type="protein sequence ID" value="MBM9478477.1"/>
    <property type="molecule type" value="Genomic_DNA"/>
</dbReference>
<reference evidence="6" key="1">
    <citation type="submission" date="2021-01" db="EMBL/GenBank/DDBJ databases">
        <title>KCTC 19127 draft genome.</title>
        <authorList>
            <person name="An D."/>
        </authorList>
    </citation>
    <scope>NUCLEOTIDE SEQUENCE</scope>
    <source>
        <strain evidence="6">KCTC 19127</strain>
    </source>
</reference>
<dbReference type="FunFam" id="3.20.20.10:FF:000018">
    <property type="entry name" value="Pyridoxal phosphate homeostasis protein"/>
    <property type="match status" value="1"/>
</dbReference>
<dbReference type="NCBIfam" id="TIGR00044">
    <property type="entry name" value="YggS family pyridoxal phosphate-dependent enzyme"/>
    <property type="match status" value="1"/>
</dbReference>
<dbReference type="PANTHER" id="PTHR10146">
    <property type="entry name" value="PROLINE SYNTHETASE CO-TRANSCRIBED BACTERIAL HOMOLOG PROTEIN"/>
    <property type="match status" value="1"/>
</dbReference>
<dbReference type="Pfam" id="PF01168">
    <property type="entry name" value="Ala_racemase_N"/>
    <property type="match status" value="1"/>
</dbReference>
<dbReference type="HAMAP" id="MF_02087">
    <property type="entry name" value="PLP_homeostasis"/>
    <property type="match status" value="1"/>
</dbReference>
<feature type="modified residue" description="N6-(pyridoxal phosphate)lysine" evidence="2 3">
    <location>
        <position position="39"/>
    </location>
</feature>
<evidence type="ECO:0000313" key="7">
    <source>
        <dbReference type="Proteomes" id="UP000663801"/>
    </source>
</evidence>
<evidence type="ECO:0000256" key="1">
    <source>
        <dbReference type="ARBA" id="ARBA00022898"/>
    </source>
</evidence>
<dbReference type="CDD" id="cd00635">
    <property type="entry name" value="PLPDE_III_YBL036c_like"/>
    <property type="match status" value="1"/>
</dbReference>
<comment type="cofactor">
    <cofactor evidence="3">
        <name>pyridoxal 5'-phosphate</name>
        <dbReference type="ChEBI" id="CHEBI:597326"/>
    </cofactor>
</comment>
<dbReference type="PIRSF" id="PIRSF004848">
    <property type="entry name" value="YBL036c_PLPDEIII"/>
    <property type="match status" value="1"/>
</dbReference>
<dbReference type="GO" id="GO:0030170">
    <property type="term" value="F:pyridoxal phosphate binding"/>
    <property type="evidence" value="ECO:0007669"/>
    <property type="project" value="UniProtKB-UniRule"/>
</dbReference>
<evidence type="ECO:0000313" key="6">
    <source>
        <dbReference type="EMBL" id="MBM9478477.1"/>
    </source>
</evidence>
<gene>
    <name evidence="6" type="ORF">JL107_18660</name>
</gene>
<evidence type="ECO:0000256" key="3">
    <source>
        <dbReference type="PIRSR" id="PIRSR004848-1"/>
    </source>
</evidence>
<dbReference type="InterPro" id="IPR001608">
    <property type="entry name" value="Ala_racemase_N"/>
</dbReference>
<accession>A0A938YM05</accession>
<name>A0A938YM05_9ACTN</name>
<dbReference type="InterPro" id="IPR029066">
    <property type="entry name" value="PLP-binding_barrel"/>
</dbReference>
<dbReference type="Gene3D" id="3.20.20.10">
    <property type="entry name" value="Alanine racemase"/>
    <property type="match status" value="1"/>
</dbReference>
<evidence type="ECO:0000256" key="2">
    <source>
        <dbReference type="HAMAP-Rule" id="MF_02087"/>
    </source>
</evidence>
<dbReference type="AlphaFoldDB" id="A0A938YM05"/>
<comment type="function">
    <text evidence="2">Pyridoxal 5'-phosphate (PLP)-binding protein, which is involved in PLP homeostasis.</text>
</comment>
<keyword evidence="1 2" id="KW-0663">Pyridoxal phosphate</keyword>
<comment type="caution">
    <text evidence="6">The sequence shown here is derived from an EMBL/GenBank/DDBJ whole genome shotgun (WGS) entry which is preliminary data.</text>
</comment>
<evidence type="ECO:0000256" key="4">
    <source>
        <dbReference type="RuleBase" id="RU004514"/>
    </source>
</evidence>
<protein>
    <recommendedName>
        <fullName evidence="2">Pyridoxal phosphate homeostasis protein</fullName>
        <shortName evidence="2">PLP homeostasis protein</shortName>
    </recommendedName>
</protein>
<keyword evidence="7" id="KW-1185">Reference proteome</keyword>
<organism evidence="6 7">
    <name type="scientific">Nakamurella flavida</name>
    <dbReference type="NCBI Taxonomy" id="363630"/>
    <lineage>
        <taxon>Bacteria</taxon>
        <taxon>Bacillati</taxon>
        <taxon>Actinomycetota</taxon>
        <taxon>Actinomycetes</taxon>
        <taxon>Nakamurellales</taxon>
        <taxon>Nakamurellaceae</taxon>
        <taxon>Nakamurella</taxon>
    </lineage>
</organism>
<dbReference type="PANTHER" id="PTHR10146:SF14">
    <property type="entry name" value="PYRIDOXAL PHOSPHATE HOMEOSTASIS PROTEIN"/>
    <property type="match status" value="1"/>
</dbReference>
<evidence type="ECO:0000259" key="5">
    <source>
        <dbReference type="Pfam" id="PF01168"/>
    </source>
</evidence>
<dbReference type="SUPFAM" id="SSF51419">
    <property type="entry name" value="PLP-binding barrel"/>
    <property type="match status" value="1"/>
</dbReference>
<dbReference type="RefSeq" id="WP_205258503.1">
    <property type="nucleotide sequence ID" value="NZ_BAAAPV010000007.1"/>
</dbReference>
<proteinExistence type="inferred from homology"/>
<dbReference type="Proteomes" id="UP000663801">
    <property type="component" value="Unassembled WGS sequence"/>
</dbReference>